<protein>
    <submittedName>
        <fullName evidence="1">Uncharacterized protein</fullName>
    </submittedName>
</protein>
<organism evidence="1">
    <name type="scientific">viral metagenome</name>
    <dbReference type="NCBI Taxonomy" id="1070528"/>
    <lineage>
        <taxon>unclassified sequences</taxon>
        <taxon>metagenomes</taxon>
        <taxon>organismal metagenomes</taxon>
    </lineage>
</organism>
<reference evidence="1" key="1">
    <citation type="submission" date="2020-03" db="EMBL/GenBank/DDBJ databases">
        <title>The deep terrestrial virosphere.</title>
        <authorList>
            <person name="Holmfeldt K."/>
            <person name="Nilsson E."/>
            <person name="Simone D."/>
            <person name="Lopez-Fernandez M."/>
            <person name="Wu X."/>
            <person name="de Brujin I."/>
            <person name="Lundin D."/>
            <person name="Andersson A."/>
            <person name="Bertilsson S."/>
            <person name="Dopson M."/>
        </authorList>
    </citation>
    <scope>NUCLEOTIDE SEQUENCE</scope>
    <source>
        <strain evidence="1">TM448A00204</strain>
        <strain evidence="2">TM448B00128</strain>
    </source>
</reference>
<dbReference type="EMBL" id="MT144590">
    <property type="protein sequence ID" value="QJH93705.1"/>
    <property type="molecule type" value="Genomic_DNA"/>
</dbReference>
<name>A0A6H1ZDG7_9ZZZZ</name>
<dbReference type="AlphaFoldDB" id="A0A6H1ZDG7"/>
<evidence type="ECO:0000313" key="1">
    <source>
        <dbReference type="EMBL" id="QJA45305.1"/>
    </source>
</evidence>
<evidence type="ECO:0000313" key="2">
    <source>
        <dbReference type="EMBL" id="QJH93705.1"/>
    </source>
</evidence>
<accession>A0A6H1ZDG7</accession>
<dbReference type="EMBL" id="MT143988">
    <property type="protein sequence ID" value="QJA45305.1"/>
    <property type="molecule type" value="Genomic_DNA"/>
</dbReference>
<proteinExistence type="predicted"/>
<sequence>MDFINLLGADDVKSAGYAMKDAAEDMNRAASYIAESLDRQRLFLDDWLMRLENILKEKNNGLPA</sequence>
<gene>
    <name evidence="1" type="ORF">TM448A00204_0050</name>
    <name evidence="2" type="ORF">TM448B00128_0080</name>
</gene>